<dbReference type="Proteomes" id="UP000231019">
    <property type="component" value="Unassembled WGS sequence"/>
</dbReference>
<accession>A0A2M7G8P8</accession>
<dbReference type="AlphaFoldDB" id="A0A2M7G8P8"/>
<evidence type="ECO:0008006" key="4">
    <source>
        <dbReference type="Google" id="ProtNLM"/>
    </source>
</evidence>
<organism evidence="2 3">
    <name type="scientific">bacterium (Candidatus Blackallbacteria) CG17_big_fil_post_rev_8_21_14_2_50_48_46</name>
    <dbReference type="NCBI Taxonomy" id="2014261"/>
    <lineage>
        <taxon>Bacteria</taxon>
        <taxon>Candidatus Blackallbacteria</taxon>
    </lineage>
</organism>
<feature type="chain" id="PRO_5014747099" description="Lipoprotein" evidence="1">
    <location>
        <begin position="23"/>
        <end position="147"/>
    </location>
</feature>
<comment type="caution">
    <text evidence="2">The sequence shown here is derived from an EMBL/GenBank/DDBJ whole genome shotgun (WGS) entry which is preliminary data.</text>
</comment>
<feature type="signal peptide" evidence="1">
    <location>
        <begin position="1"/>
        <end position="22"/>
    </location>
</feature>
<gene>
    <name evidence="2" type="ORF">COW36_04095</name>
</gene>
<reference evidence="2 3" key="1">
    <citation type="submission" date="2017-09" db="EMBL/GenBank/DDBJ databases">
        <title>Depth-based differentiation of microbial function through sediment-hosted aquifers and enrichment of novel symbionts in the deep terrestrial subsurface.</title>
        <authorList>
            <person name="Probst A.J."/>
            <person name="Ladd B."/>
            <person name="Jarett J.K."/>
            <person name="Geller-Mcgrath D.E."/>
            <person name="Sieber C.M."/>
            <person name="Emerson J.B."/>
            <person name="Anantharaman K."/>
            <person name="Thomas B.C."/>
            <person name="Malmstrom R."/>
            <person name="Stieglmeier M."/>
            <person name="Klingl A."/>
            <person name="Woyke T."/>
            <person name="Ryan C.M."/>
            <person name="Banfield J.F."/>
        </authorList>
    </citation>
    <scope>NUCLEOTIDE SEQUENCE [LARGE SCALE GENOMIC DNA]</scope>
    <source>
        <strain evidence="2">CG17_big_fil_post_rev_8_21_14_2_50_48_46</strain>
    </source>
</reference>
<protein>
    <recommendedName>
        <fullName evidence="4">Lipoprotein</fullName>
    </recommendedName>
</protein>
<evidence type="ECO:0000256" key="1">
    <source>
        <dbReference type="SAM" id="SignalP"/>
    </source>
</evidence>
<evidence type="ECO:0000313" key="3">
    <source>
        <dbReference type="Proteomes" id="UP000231019"/>
    </source>
</evidence>
<sequence length="147" mass="17042">MLKRRLFLAILLALLMIGCAQKGKGLSPEEQKYYQELNQAQEQLELVHSFVDSSKISKARYVMKLDEVRPVTQRVLAKYQSSPLAERESYRALLRAYESYLVARKMWEEDKGMALVNERMAEGALWLKKADTFLKQEKKGLEPGEEK</sequence>
<evidence type="ECO:0000313" key="2">
    <source>
        <dbReference type="EMBL" id="PIW18479.1"/>
    </source>
</evidence>
<dbReference type="PROSITE" id="PS51257">
    <property type="entry name" value="PROKAR_LIPOPROTEIN"/>
    <property type="match status" value="1"/>
</dbReference>
<dbReference type="EMBL" id="PFFQ01000012">
    <property type="protein sequence ID" value="PIW18479.1"/>
    <property type="molecule type" value="Genomic_DNA"/>
</dbReference>
<name>A0A2M7G8P8_9BACT</name>
<proteinExistence type="predicted"/>
<keyword evidence="1" id="KW-0732">Signal</keyword>